<evidence type="ECO:0000256" key="1">
    <source>
        <dbReference type="SAM" id="Coils"/>
    </source>
</evidence>
<dbReference type="SUPFAM" id="SSF109604">
    <property type="entry name" value="HD-domain/PDEase-like"/>
    <property type="match status" value="1"/>
</dbReference>
<dbReference type="PANTHER" id="PTHR36442">
    <property type="entry name" value="CYCLIC-DI-AMP PHOSPHODIESTERASE PGPH"/>
    <property type="match status" value="1"/>
</dbReference>
<dbReference type="PANTHER" id="PTHR36442:SF1">
    <property type="entry name" value="CYCLIC-DI-AMP PHOSPHODIESTERASE PGPH"/>
    <property type="match status" value="1"/>
</dbReference>
<feature type="transmembrane region" description="Helical" evidence="2">
    <location>
        <begin position="21"/>
        <end position="42"/>
    </location>
</feature>
<accession>A0A1H9YEA7</accession>
<feature type="coiled-coil region" evidence="1">
    <location>
        <begin position="167"/>
        <end position="230"/>
    </location>
</feature>
<gene>
    <name evidence="4" type="ORF">SAMN03080614_1002120</name>
</gene>
<evidence type="ECO:0000313" key="4">
    <source>
        <dbReference type="EMBL" id="SES66817.1"/>
    </source>
</evidence>
<dbReference type="InterPro" id="IPR006675">
    <property type="entry name" value="HDIG_dom"/>
</dbReference>
<dbReference type="Pfam" id="PF07697">
    <property type="entry name" value="7TMR-HDED"/>
    <property type="match status" value="1"/>
</dbReference>
<dbReference type="InterPro" id="IPR003607">
    <property type="entry name" value="HD/PDEase_dom"/>
</dbReference>
<organism evidence="4 5">
    <name type="scientific">Anaerobranca gottschalkii DSM 13577</name>
    <dbReference type="NCBI Taxonomy" id="1120990"/>
    <lineage>
        <taxon>Bacteria</taxon>
        <taxon>Bacillati</taxon>
        <taxon>Bacillota</taxon>
        <taxon>Clostridia</taxon>
        <taxon>Eubacteriales</taxon>
        <taxon>Proteinivoracaceae</taxon>
        <taxon>Anaerobranca</taxon>
    </lineage>
</organism>
<feature type="transmembrane region" description="Helical" evidence="2">
    <location>
        <begin position="421"/>
        <end position="446"/>
    </location>
</feature>
<feature type="transmembrane region" description="Helical" evidence="2">
    <location>
        <begin position="263"/>
        <end position="286"/>
    </location>
</feature>
<dbReference type="SMART" id="SM00471">
    <property type="entry name" value="HDc"/>
    <property type="match status" value="1"/>
</dbReference>
<evidence type="ECO:0000259" key="3">
    <source>
        <dbReference type="SMART" id="SM00471"/>
    </source>
</evidence>
<dbReference type="NCBIfam" id="TIGR00277">
    <property type="entry name" value="HDIG"/>
    <property type="match status" value="1"/>
</dbReference>
<reference evidence="5" key="1">
    <citation type="submission" date="2016-10" db="EMBL/GenBank/DDBJ databases">
        <authorList>
            <person name="Varghese N."/>
            <person name="Submissions S."/>
        </authorList>
    </citation>
    <scope>NUCLEOTIDE SEQUENCE [LARGE SCALE GENOMIC DNA]</scope>
    <source>
        <strain evidence="5">DSM 13577</strain>
    </source>
</reference>
<dbReference type="Pfam" id="PF07698">
    <property type="entry name" value="7TM-7TMR_HD"/>
    <property type="match status" value="1"/>
</dbReference>
<feature type="transmembrane region" description="Helical" evidence="2">
    <location>
        <begin position="298"/>
        <end position="324"/>
    </location>
</feature>
<feature type="domain" description="HD/PDEase" evidence="3">
    <location>
        <begin position="475"/>
        <end position="632"/>
    </location>
</feature>
<dbReference type="EMBL" id="FOIF01000002">
    <property type="protein sequence ID" value="SES66817.1"/>
    <property type="molecule type" value="Genomic_DNA"/>
</dbReference>
<feature type="transmembrane region" description="Helical" evidence="2">
    <location>
        <begin position="330"/>
        <end position="355"/>
    </location>
</feature>
<proteinExistence type="predicted"/>
<dbReference type="Pfam" id="PF01966">
    <property type="entry name" value="HD"/>
    <property type="match status" value="1"/>
</dbReference>
<dbReference type="STRING" id="1120990.SAMN03080614_1002120"/>
<keyword evidence="5" id="KW-1185">Reference proteome</keyword>
<evidence type="ECO:0000256" key="2">
    <source>
        <dbReference type="SAM" id="Phobius"/>
    </source>
</evidence>
<dbReference type="OrthoDB" id="9806952at2"/>
<keyword evidence="2" id="KW-0472">Membrane</keyword>
<sequence length="686" mass="76829">MFNLKRFTVKSSKFLQKSKTYRYLIYFGVFITTFFLLAVGLIPPKYSLEVGQVSPETIYAPRTVVDPYLTKLAEEEAVANVPDVYVHDQTITNHALKGLSSIFEKIEEIALESDEEIRRGLFEALPDSLQQETALEKLANLPDNSRALIYNKIYEAVERLLNQGIKVNTLENAQDNLKQEVNTLTTDLELREYLYTLSSEFLKVNLVYSAEATEQNRREARRLVEEVKILKDSKIIDKGEVVTEHHIKQLEALGLQKTSNQDLVLYLGILLLTLTIFAVIGVYLYLYQPDVYYNSHKLLLLGLILLITLILAKALSFFSIYLIPIALAPLLISILFNKGLATMMTIVLAIFASIIVGNEFKFIVLVLVSGLVAIFTTNKVSQRSDLTRAGAIISGVNVIILVSISLLTGSFGGTSTMIKNLIMDIIMGMLSGLIASILAIGILPFLENAFSLTTSIRLLELANPNNGALKRLLMETPGTYHHSIIVGNLAEAAAEEIGADPILARVAAYYHDIGKVTNPYYFIENQLGIENIHDSMEPKESAKIIIDHLKQGVELGKSFGLPGIIIDLIRQSHGTTKLEYFYHKAKELYGEENVNEDDYRYPGPKPQTKEAAILMFADCIEAAVRSIKQPTKEKICQIIEGIINNKIADGQLDQCPITFYEINKIKEKLTKVIMGIFHQRIQYPNK</sequence>
<feature type="transmembrane region" description="Helical" evidence="2">
    <location>
        <begin position="362"/>
        <end position="380"/>
    </location>
</feature>
<dbReference type="RefSeq" id="WP_143055885.1">
    <property type="nucleotide sequence ID" value="NZ_FOIF01000002.1"/>
</dbReference>
<feature type="transmembrane region" description="Helical" evidence="2">
    <location>
        <begin position="386"/>
        <end position="409"/>
    </location>
</feature>
<dbReference type="InterPro" id="IPR006674">
    <property type="entry name" value="HD_domain"/>
</dbReference>
<dbReference type="InterPro" id="IPR052722">
    <property type="entry name" value="PgpH_phosphodiesterase"/>
</dbReference>
<keyword evidence="2" id="KW-0812">Transmembrane</keyword>
<name>A0A1H9YEA7_9FIRM</name>
<dbReference type="AlphaFoldDB" id="A0A1H9YEA7"/>
<keyword evidence="2" id="KW-1133">Transmembrane helix</keyword>
<evidence type="ECO:0000313" key="5">
    <source>
        <dbReference type="Proteomes" id="UP000243819"/>
    </source>
</evidence>
<keyword evidence="1" id="KW-0175">Coiled coil</keyword>
<dbReference type="InterPro" id="IPR011624">
    <property type="entry name" value="Metal-dep_PHydrolase_7TM_extra"/>
</dbReference>
<dbReference type="InterPro" id="IPR011621">
    <property type="entry name" value="Metal-dep_PHydrolase_7TM_intra"/>
</dbReference>
<protein>
    <recommendedName>
        <fullName evidence="3">HD/PDEase domain-containing protein</fullName>
    </recommendedName>
</protein>
<dbReference type="Gene3D" id="1.10.3210.10">
    <property type="entry name" value="Hypothetical protein af1432"/>
    <property type="match status" value="1"/>
</dbReference>
<dbReference type="CDD" id="cd00077">
    <property type="entry name" value="HDc"/>
    <property type="match status" value="1"/>
</dbReference>
<dbReference type="Proteomes" id="UP000243819">
    <property type="component" value="Unassembled WGS sequence"/>
</dbReference>